<dbReference type="AlphaFoldDB" id="A0A814I9X2"/>
<dbReference type="GO" id="GO:0007165">
    <property type="term" value="P:signal transduction"/>
    <property type="evidence" value="ECO:0007669"/>
    <property type="project" value="InterPro"/>
</dbReference>
<organism evidence="2 6">
    <name type="scientific">Didymodactylos carnosus</name>
    <dbReference type="NCBI Taxonomy" id="1234261"/>
    <lineage>
        <taxon>Eukaryota</taxon>
        <taxon>Metazoa</taxon>
        <taxon>Spiralia</taxon>
        <taxon>Gnathifera</taxon>
        <taxon>Rotifera</taxon>
        <taxon>Eurotatoria</taxon>
        <taxon>Bdelloidea</taxon>
        <taxon>Philodinida</taxon>
        <taxon>Philodinidae</taxon>
        <taxon>Didymodactylos</taxon>
    </lineage>
</organism>
<comment type="caution">
    <text evidence="2">The sequence shown here is derived from an EMBL/GenBank/DDBJ whole genome shotgun (WGS) entry which is preliminary data.</text>
</comment>
<feature type="domain" description="TIR" evidence="1">
    <location>
        <begin position="66"/>
        <end position="116"/>
    </location>
</feature>
<keyword evidence="6" id="KW-1185">Reference proteome</keyword>
<dbReference type="Proteomes" id="UP000682733">
    <property type="component" value="Unassembled WGS sequence"/>
</dbReference>
<name>A0A814I9X2_9BILA</name>
<protein>
    <recommendedName>
        <fullName evidence="1">TIR domain-containing protein</fullName>
    </recommendedName>
</protein>
<evidence type="ECO:0000313" key="3">
    <source>
        <dbReference type="EMBL" id="CAF1114742.1"/>
    </source>
</evidence>
<proteinExistence type="predicted"/>
<dbReference type="Gene3D" id="3.40.50.10140">
    <property type="entry name" value="Toll/interleukin-1 receptor homology (TIR) domain"/>
    <property type="match status" value="1"/>
</dbReference>
<dbReference type="Proteomes" id="UP000681722">
    <property type="component" value="Unassembled WGS sequence"/>
</dbReference>
<accession>A0A814I9X2</accession>
<sequence>MGNCLNRSRMVVVASTTTTLKSLNNKQLQSDLISSQKSQNHSPSTQQKIGKNELINNVTSLDHYNVMISYCHANRKICHHLADRLIDLGFHVWIDRDKMSGDLYSAMADAIDTSDCSEHNFNIQFDKLVPDIHTKRGPPMKLPERAPVSVKEKHERDVIYKQKCQAQIERDAVLAAEMKSVLQIIEMEVIKEYKGDDFDEETMEIDLDLIDELLPIRRWLKKYPQVTISNLLPKSETSDGNDAPFELPTDVAEKPTVYLRSWLKNYKRFECGIYHNPAGPYYSTPAYLGDTPITQAEANANFQALITRNYKRFECGIYHNPAGPYYSTPAYLDDKTITQAEANAYFQALITRNWSFNTSMTHADRNGQHPGYIGNDRKTEKQMQRRAKLDNPKAMIKRRLELAKYFFGNYNPNDKEIQRYLKFAERMHQNKVEWDAFLIEYESKQK</sequence>
<dbReference type="EMBL" id="CAJNOQ010003611">
    <property type="protein sequence ID" value="CAF1021033.1"/>
    <property type="molecule type" value="Genomic_DNA"/>
</dbReference>
<evidence type="ECO:0000313" key="5">
    <source>
        <dbReference type="EMBL" id="CAF3884536.1"/>
    </source>
</evidence>
<dbReference type="Proteomes" id="UP000677228">
    <property type="component" value="Unassembled WGS sequence"/>
</dbReference>
<dbReference type="InterPro" id="IPR035897">
    <property type="entry name" value="Toll_tir_struct_dom_sf"/>
</dbReference>
<evidence type="ECO:0000313" key="4">
    <source>
        <dbReference type="EMBL" id="CAF3792453.1"/>
    </source>
</evidence>
<evidence type="ECO:0000313" key="2">
    <source>
        <dbReference type="EMBL" id="CAF1021033.1"/>
    </source>
</evidence>
<evidence type="ECO:0000259" key="1">
    <source>
        <dbReference type="Pfam" id="PF13676"/>
    </source>
</evidence>
<dbReference type="EMBL" id="CAJNOK010010397">
    <property type="protein sequence ID" value="CAF1114742.1"/>
    <property type="molecule type" value="Genomic_DNA"/>
</dbReference>
<dbReference type="Proteomes" id="UP000663829">
    <property type="component" value="Unassembled WGS sequence"/>
</dbReference>
<dbReference type="InterPro" id="IPR000157">
    <property type="entry name" value="TIR_dom"/>
</dbReference>
<evidence type="ECO:0000313" key="6">
    <source>
        <dbReference type="Proteomes" id="UP000663829"/>
    </source>
</evidence>
<dbReference type="EMBL" id="CAJOBA010014598">
    <property type="protein sequence ID" value="CAF3884536.1"/>
    <property type="molecule type" value="Genomic_DNA"/>
</dbReference>
<dbReference type="Pfam" id="PF13676">
    <property type="entry name" value="TIR_2"/>
    <property type="match status" value="1"/>
</dbReference>
<dbReference type="OrthoDB" id="6160824at2759"/>
<dbReference type="SUPFAM" id="SSF52200">
    <property type="entry name" value="Toll/Interleukin receptor TIR domain"/>
    <property type="match status" value="1"/>
</dbReference>
<reference evidence="2" key="1">
    <citation type="submission" date="2021-02" db="EMBL/GenBank/DDBJ databases">
        <authorList>
            <person name="Nowell W R."/>
        </authorList>
    </citation>
    <scope>NUCLEOTIDE SEQUENCE</scope>
</reference>
<dbReference type="EMBL" id="CAJOBC010003611">
    <property type="protein sequence ID" value="CAF3792453.1"/>
    <property type="molecule type" value="Genomic_DNA"/>
</dbReference>
<gene>
    <name evidence="2" type="ORF">GPM918_LOCUS14781</name>
    <name evidence="3" type="ORF">OVA965_LOCUS19908</name>
    <name evidence="4" type="ORF">SRO942_LOCUS14781</name>
    <name evidence="5" type="ORF">TMI583_LOCUS20122</name>
</gene>